<organism evidence="2 3">
    <name type="scientific">Portunus trituberculatus</name>
    <name type="common">Swimming crab</name>
    <name type="synonym">Neptunus trituberculatus</name>
    <dbReference type="NCBI Taxonomy" id="210409"/>
    <lineage>
        <taxon>Eukaryota</taxon>
        <taxon>Metazoa</taxon>
        <taxon>Ecdysozoa</taxon>
        <taxon>Arthropoda</taxon>
        <taxon>Crustacea</taxon>
        <taxon>Multicrustacea</taxon>
        <taxon>Malacostraca</taxon>
        <taxon>Eumalacostraca</taxon>
        <taxon>Eucarida</taxon>
        <taxon>Decapoda</taxon>
        <taxon>Pleocyemata</taxon>
        <taxon>Brachyura</taxon>
        <taxon>Eubrachyura</taxon>
        <taxon>Portunoidea</taxon>
        <taxon>Portunidae</taxon>
        <taxon>Portuninae</taxon>
        <taxon>Portunus</taxon>
    </lineage>
</organism>
<feature type="region of interest" description="Disordered" evidence="1">
    <location>
        <begin position="100"/>
        <end position="141"/>
    </location>
</feature>
<dbReference type="AlphaFoldDB" id="A0A5B7EJA8"/>
<proteinExistence type="predicted"/>
<accession>A0A5B7EJA8</accession>
<dbReference type="EMBL" id="VSRR010002835">
    <property type="protein sequence ID" value="MPC33438.1"/>
    <property type="molecule type" value="Genomic_DNA"/>
</dbReference>
<sequence>MERLLYFLRSIDGNGGLRVPGVHDLGEIAALVGDVGDRLQATVWKQHEVTAVRVLAMAGFRMPMQAAVQGISCHVLEGIVWHCLWGKTELVYTIRDQMRDQPNLPQGRGQDVKKLRHIGKGRRGGGRWSQTDEADRSSKSP</sequence>
<evidence type="ECO:0000313" key="3">
    <source>
        <dbReference type="Proteomes" id="UP000324222"/>
    </source>
</evidence>
<name>A0A5B7EJA8_PORTR</name>
<evidence type="ECO:0000313" key="2">
    <source>
        <dbReference type="EMBL" id="MPC33438.1"/>
    </source>
</evidence>
<protein>
    <submittedName>
        <fullName evidence="2">Uncharacterized protein</fullName>
    </submittedName>
</protein>
<keyword evidence="3" id="KW-1185">Reference proteome</keyword>
<feature type="compositionally biased region" description="Basic residues" evidence="1">
    <location>
        <begin position="114"/>
        <end position="125"/>
    </location>
</feature>
<evidence type="ECO:0000256" key="1">
    <source>
        <dbReference type="SAM" id="MobiDB-lite"/>
    </source>
</evidence>
<reference evidence="2 3" key="1">
    <citation type="submission" date="2019-05" db="EMBL/GenBank/DDBJ databases">
        <title>Another draft genome of Portunus trituberculatus and its Hox gene families provides insights of decapod evolution.</title>
        <authorList>
            <person name="Jeong J.-H."/>
            <person name="Song I."/>
            <person name="Kim S."/>
            <person name="Choi T."/>
            <person name="Kim D."/>
            <person name="Ryu S."/>
            <person name="Kim W."/>
        </authorList>
    </citation>
    <scope>NUCLEOTIDE SEQUENCE [LARGE SCALE GENOMIC DNA]</scope>
    <source>
        <tissue evidence="2">Muscle</tissue>
    </source>
</reference>
<comment type="caution">
    <text evidence="2">The sequence shown here is derived from an EMBL/GenBank/DDBJ whole genome shotgun (WGS) entry which is preliminary data.</text>
</comment>
<dbReference type="Proteomes" id="UP000324222">
    <property type="component" value="Unassembled WGS sequence"/>
</dbReference>
<gene>
    <name evidence="2" type="ORF">E2C01_026788</name>
</gene>